<reference evidence="2" key="1">
    <citation type="submission" date="2023-06" db="EMBL/GenBank/DDBJ databases">
        <title>Genome sequence of Methanosarcinaceae archaeon Ag5.</title>
        <authorList>
            <person name="Protasov E."/>
            <person name="Platt K."/>
            <person name="Poehlein A."/>
            <person name="Daniel R."/>
            <person name="Brune A."/>
        </authorList>
    </citation>
    <scope>NUCLEOTIDE SEQUENCE</scope>
    <source>
        <strain evidence="2">Ag5</strain>
    </source>
</reference>
<dbReference type="EMBL" id="JAWDKD010000008">
    <property type="protein sequence ID" value="MDV0446526.1"/>
    <property type="molecule type" value="Genomic_DNA"/>
</dbReference>
<evidence type="ECO:0000313" key="2">
    <source>
        <dbReference type="EMBL" id="MDV0446526.1"/>
    </source>
</evidence>
<name>A0AAE4MIK8_9EURY</name>
<organism evidence="2 3">
    <name type="scientific">Methanolapillus africanus</name>
    <dbReference type="NCBI Taxonomy" id="3028297"/>
    <lineage>
        <taxon>Archaea</taxon>
        <taxon>Methanobacteriati</taxon>
        <taxon>Methanobacteriota</taxon>
        <taxon>Stenosarchaea group</taxon>
        <taxon>Methanomicrobia</taxon>
        <taxon>Methanosarcinales</taxon>
        <taxon>Methanosarcinaceae</taxon>
        <taxon>Methanolapillus</taxon>
    </lineage>
</organism>
<feature type="region of interest" description="Disordered" evidence="1">
    <location>
        <begin position="44"/>
        <end position="69"/>
    </location>
</feature>
<comment type="caution">
    <text evidence="2">The sequence shown here is derived from an EMBL/GenBank/DDBJ whole genome shotgun (WGS) entry which is preliminary data.</text>
</comment>
<dbReference type="PROSITE" id="PS51257">
    <property type="entry name" value="PROKAR_LIPOPROTEIN"/>
    <property type="match status" value="1"/>
</dbReference>
<protein>
    <recommendedName>
        <fullName evidence="4">Lipoprotein</fullName>
    </recommendedName>
</protein>
<proteinExistence type="predicted"/>
<dbReference type="Proteomes" id="UP001271789">
    <property type="component" value="Unassembled WGS sequence"/>
</dbReference>
<feature type="compositionally biased region" description="Low complexity" evidence="1">
    <location>
        <begin position="44"/>
        <end position="66"/>
    </location>
</feature>
<gene>
    <name evidence="2" type="ORF">MsAg5_03680</name>
</gene>
<dbReference type="AlphaFoldDB" id="A0AAE4MIK8"/>
<evidence type="ECO:0000313" key="3">
    <source>
        <dbReference type="Proteomes" id="UP001271789"/>
    </source>
</evidence>
<accession>A0AAE4MIK8</accession>
<evidence type="ECO:0000256" key="1">
    <source>
        <dbReference type="SAM" id="MobiDB-lite"/>
    </source>
</evidence>
<keyword evidence="3" id="KW-1185">Reference proteome</keyword>
<evidence type="ECO:0008006" key="4">
    <source>
        <dbReference type="Google" id="ProtNLM"/>
    </source>
</evidence>
<sequence>MNCKISTCFLILILIISSCAFSGCLDSSSSNNSSNNTNISNTSVTTNNTSATNSSANNTIANSSSVPKKSGPVGLTDAEFQAAVAVTKYSLIFAMDNMSAEYNQSSNTIIIAIIVPDSTDGVVAKALADATLKILNAEVNYYNNSVKLSDTSNYTTNYYGRYHGGLYDECNVAIGVAPISHANDPDYYYVFQYIPAGGHTPISRLR</sequence>